<protein>
    <recommendedName>
        <fullName evidence="3">Helix-turn-helix domain containing protein</fullName>
    </recommendedName>
</protein>
<organism evidence="1 2">
    <name type="scientific">Bacteroides caccae</name>
    <dbReference type="NCBI Taxonomy" id="47678"/>
    <lineage>
        <taxon>Bacteria</taxon>
        <taxon>Pseudomonadati</taxon>
        <taxon>Bacteroidota</taxon>
        <taxon>Bacteroidia</taxon>
        <taxon>Bacteroidales</taxon>
        <taxon>Bacteroidaceae</taxon>
        <taxon>Bacteroides</taxon>
    </lineage>
</organism>
<dbReference type="Proteomes" id="UP000095657">
    <property type="component" value="Unassembled WGS sequence"/>
</dbReference>
<dbReference type="AlphaFoldDB" id="A0A174RDN6"/>
<gene>
    <name evidence="1" type="ORF">ERS852494_03152</name>
</gene>
<reference evidence="1 2" key="1">
    <citation type="submission" date="2015-09" db="EMBL/GenBank/DDBJ databases">
        <authorList>
            <consortium name="Pathogen Informatics"/>
        </authorList>
    </citation>
    <scope>NUCLEOTIDE SEQUENCE [LARGE SCALE GENOMIC DNA]</scope>
    <source>
        <strain evidence="1 2">2789STDY5834880</strain>
    </source>
</reference>
<sequence>MNDLTVVDSIYLDAQQKEDVRRLSSLGYSPKDITVSLGLSLEDAGLFVRDAETVGTSVNFLIREGILVARAAPEIKLHEAAEGGNVEAIKQLEAVRKRHTFERLIEQMDDDEFN</sequence>
<dbReference type="RefSeq" id="WP_007478420.1">
    <property type="nucleotide sequence ID" value="NZ_CZAI01000007.1"/>
</dbReference>
<dbReference type="EMBL" id="CZAI01000007">
    <property type="protein sequence ID" value="CUP81160.1"/>
    <property type="molecule type" value="Genomic_DNA"/>
</dbReference>
<name>A0A174RDN6_9BACE</name>
<evidence type="ECO:0008006" key="3">
    <source>
        <dbReference type="Google" id="ProtNLM"/>
    </source>
</evidence>
<proteinExistence type="predicted"/>
<dbReference type="STRING" id="47678.ERS852494_03152"/>
<accession>A0A174RDN6</accession>
<evidence type="ECO:0000313" key="2">
    <source>
        <dbReference type="Proteomes" id="UP000095657"/>
    </source>
</evidence>
<evidence type="ECO:0000313" key="1">
    <source>
        <dbReference type="EMBL" id="CUP81160.1"/>
    </source>
</evidence>